<dbReference type="PANTHER" id="PTHR10982">
    <property type="entry name" value="MALONYL COA-ACYL CARRIER PROTEIN TRANSACYLASE"/>
    <property type="match status" value="1"/>
</dbReference>
<dbReference type="InterPro" id="IPR041550">
    <property type="entry name" value="FASI_helical"/>
</dbReference>
<keyword evidence="13" id="KW-1185">Reference proteome</keyword>
<dbReference type="GO" id="GO:0004312">
    <property type="term" value="F:fatty acid synthase activity"/>
    <property type="evidence" value="ECO:0007669"/>
    <property type="project" value="InterPro"/>
</dbReference>
<dbReference type="Gene3D" id="6.20.240.10">
    <property type="match status" value="1"/>
</dbReference>
<evidence type="ECO:0000313" key="13">
    <source>
        <dbReference type="Proteomes" id="UP001151582"/>
    </source>
</evidence>
<protein>
    <submittedName>
        <fullName evidence="12">Fatty acid synthase alpha subunit Lsd1</fullName>
        <ecNumber evidence="12">2.3.1.86</ecNumber>
    </submittedName>
</protein>
<evidence type="ECO:0000256" key="10">
    <source>
        <dbReference type="SAM" id="MobiDB-lite"/>
    </source>
</evidence>
<feature type="domain" description="Carrier" evidence="11">
    <location>
        <begin position="2302"/>
        <end position="2378"/>
    </location>
</feature>
<dbReference type="Gene3D" id="3.20.20.70">
    <property type="entry name" value="Aldolase class I"/>
    <property type="match status" value="1"/>
</dbReference>
<dbReference type="Gene3D" id="3.10.129.10">
    <property type="entry name" value="Hotdog Thioesterase"/>
    <property type="match status" value="2"/>
</dbReference>
<keyword evidence="6" id="KW-0560">Oxidoreductase</keyword>
<dbReference type="Gene3D" id="3.30.70.3330">
    <property type="match status" value="1"/>
</dbReference>
<dbReference type="Pfam" id="PF16073">
    <property type="entry name" value="SAT"/>
    <property type="match status" value="1"/>
</dbReference>
<dbReference type="InterPro" id="IPR013785">
    <property type="entry name" value="Aldolase_TIM"/>
</dbReference>
<dbReference type="PANTHER" id="PTHR10982:SF21">
    <property type="entry name" value="FATTY ACID SYNTHASE SUBUNIT BETA"/>
    <property type="match status" value="1"/>
</dbReference>
<dbReference type="Gene3D" id="6.10.250.1930">
    <property type="match status" value="1"/>
</dbReference>
<dbReference type="PROSITE" id="PS50075">
    <property type="entry name" value="CARRIER"/>
    <property type="match status" value="1"/>
</dbReference>
<proteinExistence type="predicted"/>
<evidence type="ECO:0000256" key="2">
    <source>
        <dbReference type="ARBA" id="ARBA00022553"/>
    </source>
</evidence>
<dbReference type="Gene3D" id="1.20.930.70">
    <property type="match status" value="1"/>
</dbReference>
<dbReference type="EMBL" id="JANBQB010000308">
    <property type="protein sequence ID" value="KAJ1977967.1"/>
    <property type="molecule type" value="Genomic_DNA"/>
</dbReference>
<dbReference type="Gene3D" id="3.90.25.70">
    <property type="match status" value="1"/>
</dbReference>
<dbReference type="Pfam" id="PF08354">
    <property type="entry name" value="Fas1-AflB-like_hel"/>
    <property type="match status" value="1"/>
</dbReference>
<dbReference type="FunFam" id="3.30.70.3330:FF:000001">
    <property type="entry name" value="Fatty acid synthase subunit beta dehydratase"/>
    <property type="match status" value="1"/>
</dbReference>
<dbReference type="Pfam" id="PF17828">
    <property type="entry name" value="FAS_N"/>
    <property type="match status" value="1"/>
</dbReference>
<dbReference type="InterPro" id="IPR016035">
    <property type="entry name" value="Acyl_Trfase/lysoPLipase"/>
</dbReference>
<reference evidence="12" key="1">
    <citation type="submission" date="2022-07" db="EMBL/GenBank/DDBJ databases">
        <title>Phylogenomic reconstructions and comparative analyses of Kickxellomycotina fungi.</title>
        <authorList>
            <person name="Reynolds N.K."/>
            <person name="Stajich J.E."/>
            <person name="Barry K."/>
            <person name="Grigoriev I.V."/>
            <person name="Crous P."/>
            <person name="Smith M.E."/>
        </authorList>
    </citation>
    <scope>NUCLEOTIDE SEQUENCE</scope>
    <source>
        <strain evidence="12">RSA 567</strain>
    </source>
</reference>
<evidence type="ECO:0000256" key="5">
    <source>
        <dbReference type="ARBA" id="ARBA00022857"/>
    </source>
</evidence>
<dbReference type="InterPro" id="IPR013565">
    <property type="entry name" value="Fas1/AflB-like_central"/>
</dbReference>
<dbReference type="FunFam" id="3.90.25.70:FF:000001">
    <property type="entry name" value="Fatty acid synthase subunit alpha"/>
    <property type="match status" value="1"/>
</dbReference>
<keyword evidence="12" id="KW-0012">Acyltransferase</keyword>
<evidence type="ECO:0000256" key="4">
    <source>
        <dbReference type="ARBA" id="ARBA00022801"/>
    </source>
</evidence>
<dbReference type="Gene3D" id="6.10.140.1400">
    <property type="match status" value="1"/>
</dbReference>
<dbReference type="GO" id="GO:0006633">
    <property type="term" value="P:fatty acid biosynthetic process"/>
    <property type="evidence" value="ECO:0007669"/>
    <property type="project" value="InterPro"/>
</dbReference>
<gene>
    <name evidence="12" type="primary">fas2_1</name>
    <name evidence="12" type="ORF">H4R34_003381</name>
</gene>
<feature type="region of interest" description="Disordered" evidence="10">
    <location>
        <begin position="64"/>
        <end position="83"/>
    </location>
</feature>
<dbReference type="EC" id="2.3.1.86" evidence="12"/>
<keyword evidence="5" id="KW-0521">NADP</keyword>
<dbReference type="GO" id="GO:0004321">
    <property type="term" value="F:fatty-acyl-CoA synthase activity"/>
    <property type="evidence" value="ECO:0007669"/>
    <property type="project" value="UniProtKB-EC"/>
</dbReference>
<dbReference type="Proteomes" id="UP001151582">
    <property type="component" value="Unassembled WGS sequence"/>
</dbReference>
<keyword evidence="4" id="KW-0378">Hydrolase</keyword>
<accession>A0A9W8ECP3</accession>
<evidence type="ECO:0000256" key="7">
    <source>
        <dbReference type="ARBA" id="ARBA00023239"/>
    </source>
</evidence>
<dbReference type="Gene3D" id="1.20.1050.120">
    <property type="match status" value="1"/>
</dbReference>
<dbReference type="OrthoDB" id="4251012at2759"/>
<keyword evidence="8" id="KW-0511">Multifunctional enzyme</keyword>
<dbReference type="InterPro" id="IPR040883">
    <property type="entry name" value="FAS_meander"/>
</dbReference>
<dbReference type="GO" id="GO:0019171">
    <property type="term" value="F:(3R)-hydroxyacyl-[acyl-carrier-protein] dehydratase activity"/>
    <property type="evidence" value="ECO:0007669"/>
    <property type="project" value="InterPro"/>
</dbReference>
<dbReference type="SUPFAM" id="SSF54637">
    <property type="entry name" value="Thioesterase/thiol ester dehydrase-isomerase"/>
    <property type="match status" value="2"/>
</dbReference>
<dbReference type="GO" id="GO:0016787">
    <property type="term" value="F:hydrolase activity"/>
    <property type="evidence" value="ECO:0007669"/>
    <property type="project" value="UniProtKB-KW"/>
</dbReference>
<evidence type="ECO:0000259" key="11">
    <source>
        <dbReference type="PROSITE" id="PS50075"/>
    </source>
</evidence>
<dbReference type="InterPro" id="IPR003965">
    <property type="entry name" value="Fatty_acid_synthase"/>
</dbReference>
<evidence type="ECO:0000256" key="6">
    <source>
        <dbReference type="ARBA" id="ARBA00023002"/>
    </source>
</evidence>
<dbReference type="GO" id="GO:0005835">
    <property type="term" value="C:fatty acid synthase complex"/>
    <property type="evidence" value="ECO:0007669"/>
    <property type="project" value="InterPro"/>
</dbReference>
<keyword evidence="2" id="KW-0597">Phosphoprotein</keyword>
<dbReference type="FunFam" id="3.40.366.10:FF:000003">
    <property type="entry name" value="Fatty acid synthase subunit beta dehydratase"/>
    <property type="match status" value="1"/>
</dbReference>
<keyword evidence="3 12" id="KW-0808">Transferase</keyword>
<dbReference type="InterPro" id="IPR041099">
    <property type="entry name" value="FAS1_N"/>
</dbReference>
<dbReference type="InterPro" id="IPR002539">
    <property type="entry name" value="MaoC-like_dom"/>
</dbReference>
<sequence>MGPSLLSNGYVSIRAPTNKLSQAPRPLSVKHGNVEIAIVIPGGYWAAAEQLREQFLFSLAHTPGVSEADPQSPQDQQQESEEGEWTGLELAARFLKFSIERASSQDSETADVFFEVTRLIFLYVRERFLQGNDIHVVANELLTSETAINTVINAYVTALTVLRARATTRPVSPTLLGHASTKAPVDEDRLVEEEDVSLLAPSSALFVAAQERRAGLFAIFGGQGTSVDYFNEAHDIFHTYEPLLRPFVKRMSEVLHRYATDENSQTLHSKGLDVLGWLQHPATQPDDDYLVSAPVSPPLIGLIQLMHYVVLCRMLDMTPGQVRQHFIATTGHSQGVISAAVIAASDSWESFYANAEKGLGLLFWLGTRAQQVFPATTLNPAMLQDSLSNNEGTPSPMLSISHLRYADVVQHVKLTNSHLPADRHIRIALVNGPRSCVCTGPPQSLYGLNLRLRKLKVPSGVDQSRVPFSKRQLKIATRFLPITVPFHSDYLQAATDLIAEDIGRCDLHLHGDEMTVPLLSTDQGVDMRSVPNLSLSLIEQAANKTAYWEKSTDVSQVTHILDFGPGGLSGIGALTYRNKEGTGVQVVFVGALTGNRKNLDYKPALFDTRPEAVRYSPNWARDFRPKLVRTSCNDQLHIATRMSELLGKPPLMVAGMTPTTVSGKFVAAVLNAGYHIELAGGGHYNEKALRRKISQIMEDTQPGLGITLNILYLNARQWAFQFPLVQTMRREGLPIEGVCVAAGVPALEVANDIVRQLQAAGIRHVAFKPSSVATIMQVVAIAQNNPTMPIVLQWTGGRAGGHHSYEDFHQPIINTYGAIREHKNLVLVAGSGFGGAEDTLPYLTGDWSVAFDYPPMPFDGILFGSRMMVALESESSLATKQAIVDAPGIAQDAEWEQTYEKPTGGVVTVNSELGEPIHKIATRGIMFWKELDETIFNLPRDKRLPALLAKKDYIIKRLNADFQKVWFGRKKDGRVADLPEMTYEEVVDRLVELMYIRKEHRWIDVTQRNLVGDFIRRLEERFTRTARASVLQNYQVLDGPHDFLSQTLWPALPEARDQLLTSEDVLYFVTLCKRRGQKPVPFIPVLDKEFDVWFKKDSLWQSEDLAAVVDEDVQRTCILQGPMAAYFSTKVNEPAGEILGNIYQGHIAALQARDHGTVPISTIEYLGSHPAPASLRLPRSVRVAHPTPTTRELSIPFTTDQAPELPSVDAWLELIAGADHGWLRALLTASIVVQDKHYIDNPMRRVLAPRQGQRIQLTYECSSETASEAEPTAPTTTMGPCAGRVVQFTVTQLDKAHLEPFVAIQATMNFPTSTVAFIINERHGTQVVPLKLYFQYTPEHGYAPVHEVMEGRNERIKAFYYHLWFGEQNVAELDVGQDHKFIAPHEPVQSAAITKFCQAVGNQAELYVDRGQKAVNAPVDFAIVVGWKAIIKAIFPRFIDGDLLKLVHLSNGFRMVNSAPLLRDGDVVDTIATLQAVINTDSGKMVEVLGTVVRDGEPVMEVTSQFLYRGHFTDYEHTFRRTKETPIRVTLDTTKDLAVLKAKEWIEWGDANATSELTTPCVLEFRLDTFTQFRDRTTFTKVHTTGPVTMLTSTKVYVQVATVNYQSSESHGNPVMSYLERVGEPMEQPYYFDNGGYSVMPTGEEFSSVVNSPASNEAYARVSGDFNPIHVNPYFADLAQLPGTITHGMWTSASTRKFVETFAADNHPQRVTAYHVNFQGMVLPSDRLETKLSHIGMQNGKKIIKVETVNQDEAVVLSGTAEVDQPVTAYVFTGQGSQEVGMGMALYESSAVARAIWDRADEHFLSNYGVSILDIVRNNPKAKTVHFGGTKGQAIRSNYINMTYDVMDSQGQIKTLSLFPEVTETTSFYTFRAPNGLLFATQFTQPALTLMERAGFEDMKSRGLIQQSACFAGHSLGEYAALAAIGDLPLEKLVDVVFYRGMTMQAAVERDEQGRSNYGMCAINPSRVGKNFSQTALAYVVDTIAHQSGGLLEIVNYNVENWQYIASGELSNLEALSMVLNFIKTSNLDIAHLMTTTPIEDVKEQLISIVSGVLKKVEEKRIQQGGHLTLARGYATIPLRGLDVPFHSSFLLSGVTPFRSYLSKRISPSFINVNLLCGKYIPNLTAKPFSLDRAYIQSVADQTGSSRLHKLLRSWEANQGYISPSDQQRLGYNLLIECLAYQFASPVLWIGTQDQLFKNFGVERMIEIGPSPTLCGMAERTLKFKYEAYDAAMTYQRVNLCYSKHHKEIYYAFDDPAPASAEETTSAPADPASSAPAPVAVVTSTPAATTAVPAAAVDDVPIKAIDVLHTVIAQKLKKSLTDVPLSKAIKDLVGGKSTLQNEMLGDLQKEFGSSVPDKSEETPLDELGEMLNASFSGELGKHTHGLVARLFSSKMPGGFNLSSAKTYLANTYGLGPKRTDGVFLLATTLEPAARLGSEADAKAWLDTVVQAYGQRQGLTLTAGGNGAAGGAGGAGGMAMIDSAEFQEFQGRQDAFVRRQLEVMARYLGVDLRAGQRMYEAQQALTSELQGELDLWMAEHGEVYAAGIKPVFTPLKARRFDSYWNWARQDALLLYYDIVFGRLTAVDRDVTAQCIHVMNRTNPRFMKYMDYKIQVMPVAKGETYQLAQDWAKQLRENCQAVMDHAPVYKDVSFPMAPTTTVTASGDIEYREVQRPGMRKMEEYVQEMARGSPLSKFASRQKVQHNLVKIYKIIKSQTKLKRHNRMAVQNMYNEIIRAMSMSSSMFKPGPLRIGRPRRRSNAGTHATEAAKITAQVPKPVARQDTIPYLHLKRKTPTDEWEYNQPLSSQYLDVLADMARSGATFEYKMVLVTGCGRGSIGAEILKGLLSGGAQVVVTTSRYNRQATEYYQSIYHRHGSKHSTLVVVPFNQASQQDVQALVDYIYAPEKDGGLHWDLDYVLPFAAIPENGREVSDIDSKSELAHRAMLTNLLRMLGHIKTHKQANGYDTRPAQVILPMSPNHGTF</sequence>
<evidence type="ECO:0000313" key="12">
    <source>
        <dbReference type="EMBL" id="KAJ1977967.1"/>
    </source>
</evidence>
<dbReference type="Gene3D" id="6.10.60.10">
    <property type="match status" value="1"/>
</dbReference>
<dbReference type="CDD" id="cd03447">
    <property type="entry name" value="FAS_MaoC"/>
    <property type="match status" value="1"/>
</dbReference>
<dbReference type="Gene3D" id="3.40.50.720">
    <property type="entry name" value="NAD(P)-binding Rossmann-like Domain"/>
    <property type="match status" value="1"/>
</dbReference>
<dbReference type="Pfam" id="PF13452">
    <property type="entry name" value="FAS1_DH_region"/>
    <property type="match status" value="1"/>
</dbReference>
<dbReference type="Pfam" id="PF17951">
    <property type="entry name" value="FAS_meander"/>
    <property type="match status" value="1"/>
</dbReference>
<dbReference type="InterPro" id="IPR040899">
    <property type="entry name" value="Fas_alpha_ACP"/>
</dbReference>
<dbReference type="Gene3D" id="3.40.366.10">
    <property type="entry name" value="Malonyl-Coenzyme A Acyl Carrier Protein, domain 2"/>
    <property type="match status" value="3"/>
</dbReference>
<dbReference type="InterPro" id="IPR039569">
    <property type="entry name" value="FAS1-like_DH_region"/>
</dbReference>
<dbReference type="Pfam" id="PF18314">
    <property type="entry name" value="FAS_I_H"/>
    <property type="match status" value="1"/>
</dbReference>
<dbReference type="Pfam" id="PF00698">
    <property type="entry name" value="Acyl_transf_1"/>
    <property type="match status" value="1"/>
</dbReference>
<dbReference type="FunFam" id="3.40.366.10:FF:000006">
    <property type="entry name" value="Fatty acid synthase beta subunit dehydratase"/>
    <property type="match status" value="1"/>
</dbReference>
<dbReference type="InterPro" id="IPR014043">
    <property type="entry name" value="Acyl_transferase_dom"/>
</dbReference>
<evidence type="ECO:0000256" key="9">
    <source>
        <dbReference type="ARBA" id="ARBA00033756"/>
    </source>
</evidence>
<dbReference type="InterPro" id="IPR050830">
    <property type="entry name" value="Fungal_FAS"/>
</dbReference>
<dbReference type="Pfam" id="PF18325">
    <property type="entry name" value="Fas_alpha_ACP"/>
    <property type="match status" value="1"/>
</dbReference>
<evidence type="ECO:0000256" key="8">
    <source>
        <dbReference type="ARBA" id="ARBA00023268"/>
    </source>
</evidence>
<dbReference type="SUPFAM" id="SSF52151">
    <property type="entry name" value="FabD/lysophospholipase-like"/>
    <property type="match status" value="2"/>
</dbReference>
<comment type="subunit">
    <text evidence="9">[Alpha(6)beta(6)] hexamers of two multifunctional subunits (alpha and beta).</text>
</comment>
<dbReference type="FunFam" id="3.20.20.70:FF:000078">
    <property type="entry name" value="Fatty acid synthase beta subunit dehydratase"/>
    <property type="match status" value="1"/>
</dbReference>
<dbReference type="Pfam" id="PF01575">
    <property type="entry name" value="MaoC_dehydratas"/>
    <property type="match status" value="1"/>
</dbReference>
<keyword evidence="1" id="KW-0596">Phosphopantetheine</keyword>
<dbReference type="Pfam" id="PF22235">
    <property type="entry name" value="FAS1_thioest_ins"/>
    <property type="match status" value="1"/>
</dbReference>
<keyword evidence="7" id="KW-0456">Lyase</keyword>
<evidence type="ECO:0000256" key="3">
    <source>
        <dbReference type="ARBA" id="ARBA00022679"/>
    </source>
</evidence>
<dbReference type="Gene3D" id="3.30.1120.100">
    <property type="match status" value="1"/>
</dbReference>
<dbReference type="InterPro" id="IPR032088">
    <property type="entry name" value="SAT"/>
</dbReference>
<organism evidence="12 13">
    <name type="scientific">Dimargaris verticillata</name>
    <dbReference type="NCBI Taxonomy" id="2761393"/>
    <lineage>
        <taxon>Eukaryota</taxon>
        <taxon>Fungi</taxon>
        <taxon>Fungi incertae sedis</taxon>
        <taxon>Zoopagomycota</taxon>
        <taxon>Kickxellomycotina</taxon>
        <taxon>Dimargaritomycetes</taxon>
        <taxon>Dimargaritales</taxon>
        <taxon>Dimargaritaceae</taxon>
        <taxon>Dimargaris</taxon>
    </lineage>
</organism>
<evidence type="ECO:0000256" key="1">
    <source>
        <dbReference type="ARBA" id="ARBA00022450"/>
    </source>
</evidence>
<dbReference type="PRINTS" id="PR01483">
    <property type="entry name" value="FASYNTHASE"/>
</dbReference>
<dbReference type="InterPro" id="IPR029069">
    <property type="entry name" value="HotDog_dom_sf"/>
</dbReference>
<dbReference type="Gene3D" id="6.10.140.1390">
    <property type="match status" value="1"/>
</dbReference>
<name>A0A9W8ECP3_9FUNG</name>
<dbReference type="FunFam" id="1.20.930.70:FF:000001">
    <property type="entry name" value="Fatty acid synthase beta subunit dehydratase"/>
    <property type="match status" value="1"/>
</dbReference>
<dbReference type="InterPro" id="IPR036291">
    <property type="entry name" value="NAD(P)-bd_dom_sf"/>
</dbReference>
<dbReference type="SMART" id="SM00827">
    <property type="entry name" value="PKS_AT"/>
    <property type="match status" value="1"/>
</dbReference>
<dbReference type="InterPro" id="IPR009081">
    <property type="entry name" value="PP-bd_ACP"/>
</dbReference>
<dbReference type="GO" id="GO:0008897">
    <property type="term" value="F:holo-[acyl-carrier-protein] synthase activity"/>
    <property type="evidence" value="ECO:0007669"/>
    <property type="project" value="InterPro"/>
</dbReference>
<dbReference type="InterPro" id="IPR001227">
    <property type="entry name" value="Ac_transferase_dom_sf"/>
</dbReference>
<dbReference type="SUPFAM" id="SSF51735">
    <property type="entry name" value="NAD(P)-binding Rossmann-fold domains"/>
    <property type="match status" value="1"/>
</dbReference>
<comment type="caution">
    <text evidence="12">The sequence shown here is derived from an EMBL/GenBank/DDBJ whole genome shotgun (WGS) entry which is preliminary data.</text>
</comment>
<feature type="non-terminal residue" evidence="12">
    <location>
        <position position="2982"/>
    </location>
</feature>
<dbReference type="GO" id="GO:0004318">
    <property type="term" value="F:enoyl-[acyl-carrier-protein] reductase (NADH) activity"/>
    <property type="evidence" value="ECO:0007669"/>
    <property type="project" value="InterPro"/>
</dbReference>